<dbReference type="EC" id="6.2.1.3" evidence="5"/>
<dbReference type="Gene3D" id="3.40.50.12780">
    <property type="entry name" value="N-terminal domain of ligase-like"/>
    <property type="match status" value="1"/>
</dbReference>
<dbReference type="PANTHER" id="PTHR43767:SF8">
    <property type="entry name" value="LONG-CHAIN-FATTY-ACID--COA LIGASE"/>
    <property type="match status" value="1"/>
</dbReference>
<dbReference type="InterPro" id="IPR042099">
    <property type="entry name" value="ANL_N_sf"/>
</dbReference>
<evidence type="ECO:0000313" key="11">
    <source>
        <dbReference type="Proteomes" id="UP001500392"/>
    </source>
</evidence>
<comment type="pathway">
    <text evidence="2">Lipid metabolism; fatty acid beta-oxidation.</text>
</comment>
<keyword evidence="3 10" id="KW-0436">Ligase</keyword>
<dbReference type="Pfam" id="PF00501">
    <property type="entry name" value="AMP-binding"/>
    <property type="match status" value="1"/>
</dbReference>
<dbReference type="InterPro" id="IPR000873">
    <property type="entry name" value="AMP-dep_synth/lig_dom"/>
</dbReference>
<accession>A0ABP7WRU0</accession>
<dbReference type="EMBL" id="BAABDM010000003">
    <property type="protein sequence ID" value="GAA4095300.1"/>
    <property type="molecule type" value="Genomic_DNA"/>
</dbReference>
<dbReference type="SUPFAM" id="SSF56801">
    <property type="entry name" value="Acetyl-CoA synthetase-like"/>
    <property type="match status" value="1"/>
</dbReference>
<evidence type="ECO:0000256" key="5">
    <source>
        <dbReference type="ARBA" id="ARBA00026121"/>
    </source>
</evidence>
<evidence type="ECO:0000259" key="9">
    <source>
        <dbReference type="Pfam" id="PF13193"/>
    </source>
</evidence>
<keyword evidence="4" id="KW-0472">Membrane</keyword>
<name>A0ABP7WRU0_9GAMM</name>
<dbReference type="PANTHER" id="PTHR43767">
    <property type="entry name" value="LONG-CHAIN-FATTY-ACID--COA LIGASE"/>
    <property type="match status" value="1"/>
</dbReference>
<evidence type="ECO:0000256" key="1">
    <source>
        <dbReference type="ARBA" id="ARBA00004170"/>
    </source>
</evidence>
<evidence type="ECO:0000256" key="4">
    <source>
        <dbReference type="ARBA" id="ARBA00023136"/>
    </source>
</evidence>
<dbReference type="Pfam" id="PF13193">
    <property type="entry name" value="AMP-binding_C"/>
    <property type="match status" value="1"/>
</dbReference>
<dbReference type="Gene3D" id="3.30.300.30">
    <property type="match status" value="1"/>
</dbReference>
<dbReference type="GO" id="GO:0016874">
    <property type="term" value="F:ligase activity"/>
    <property type="evidence" value="ECO:0007669"/>
    <property type="project" value="UniProtKB-KW"/>
</dbReference>
<evidence type="ECO:0000256" key="2">
    <source>
        <dbReference type="ARBA" id="ARBA00005005"/>
    </source>
</evidence>
<dbReference type="InterPro" id="IPR020845">
    <property type="entry name" value="AMP-binding_CS"/>
</dbReference>
<evidence type="ECO:0000256" key="3">
    <source>
        <dbReference type="ARBA" id="ARBA00022598"/>
    </source>
</evidence>
<evidence type="ECO:0000256" key="6">
    <source>
        <dbReference type="ARBA" id="ARBA00039545"/>
    </source>
</evidence>
<reference evidence="11" key="1">
    <citation type="journal article" date="2019" name="Int. J. Syst. Evol. Microbiol.">
        <title>The Global Catalogue of Microorganisms (GCM) 10K type strain sequencing project: providing services to taxonomists for standard genome sequencing and annotation.</title>
        <authorList>
            <consortium name="The Broad Institute Genomics Platform"/>
            <consortium name="The Broad Institute Genome Sequencing Center for Infectious Disease"/>
            <person name="Wu L."/>
            <person name="Ma J."/>
        </authorList>
    </citation>
    <scope>NUCLEOTIDE SEQUENCE [LARGE SCALE GENOMIC DNA]</scope>
    <source>
        <strain evidence="11">JCM 17304</strain>
    </source>
</reference>
<dbReference type="RefSeq" id="WP_344935191.1">
    <property type="nucleotide sequence ID" value="NZ_BAABDM010000003.1"/>
</dbReference>
<gene>
    <name evidence="10" type="ORF">GCM10022414_19310</name>
</gene>
<protein>
    <recommendedName>
        <fullName evidence="6">Long-chain-fatty-acid--CoA ligase</fullName>
        <ecNumber evidence="5">6.2.1.3</ecNumber>
    </recommendedName>
    <alternativeName>
        <fullName evidence="7">Long-chain acyl-CoA synthetase</fullName>
    </alternativeName>
</protein>
<evidence type="ECO:0000313" key="10">
    <source>
        <dbReference type="EMBL" id="GAA4095300.1"/>
    </source>
</evidence>
<sequence>MDIINRLNALNPLGHRNLIQAFDESCAANADRVAFSCMGQDLSFKDLDLRSRAFARFLQEELKLSAGDRVAVQLPNILQYPIAAWGVMRAGMVLVNTNPMYTERELRHQFKDSGARVVVTLSDLLPMIEKVITDTNVKALVVVSLAGPIDTAELAVSKLASLHAFDAVTSADEQTALDSSNCTMDDLAILQYTGGTTGFSKGAMLTQGNVYAAGRQSAAIWMNLFPDVERPVLIGAMPLYHIFGFNVNVVSGVLDGRLSVLIPDPRNTASIISAFKQFPITAFSGVNTLFTSLMDHSEFGDIDFSALCGVISGGTALVHEVGERWERLTGSQIYEGYGLSETAAVACCNGRGDGRQIGTVGQATVGCDVRVIATDGTILAPGQEGELQLKGPQVMVGYWNNPEATESSITPDGWFSTGDVAIIQDDGFVRIVDRLKDMILVSGFNVYPNEVEGVLYEHPHVVECAVVGEASDKTGEAVKAFVVVADQSTDEKALLDFCRSRLAAYKLPRKIEFRADLPKSNVGKILRRELRD</sequence>
<organism evidence="10 11">
    <name type="scientific">Zhongshania borealis</name>
    <dbReference type="NCBI Taxonomy" id="889488"/>
    <lineage>
        <taxon>Bacteria</taxon>
        <taxon>Pseudomonadati</taxon>
        <taxon>Pseudomonadota</taxon>
        <taxon>Gammaproteobacteria</taxon>
        <taxon>Cellvibrionales</taxon>
        <taxon>Spongiibacteraceae</taxon>
        <taxon>Zhongshania</taxon>
    </lineage>
</organism>
<dbReference type="Proteomes" id="UP001500392">
    <property type="component" value="Unassembled WGS sequence"/>
</dbReference>
<keyword evidence="11" id="KW-1185">Reference proteome</keyword>
<proteinExistence type="predicted"/>
<comment type="subcellular location">
    <subcellularLocation>
        <location evidence="1">Membrane</location>
        <topology evidence="1">Peripheral membrane protein</topology>
    </subcellularLocation>
</comment>
<dbReference type="CDD" id="cd05936">
    <property type="entry name" value="FC-FACS_FadD_like"/>
    <property type="match status" value="1"/>
</dbReference>
<dbReference type="InterPro" id="IPR045851">
    <property type="entry name" value="AMP-bd_C_sf"/>
</dbReference>
<comment type="caution">
    <text evidence="10">The sequence shown here is derived from an EMBL/GenBank/DDBJ whole genome shotgun (WGS) entry which is preliminary data.</text>
</comment>
<dbReference type="InterPro" id="IPR050237">
    <property type="entry name" value="ATP-dep_AMP-bd_enzyme"/>
</dbReference>
<dbReference type="PROSITE" id="PS00455">
    <property type="entry name" value="AMP_BINDING"/>
    <property type="match status" value="1"/>
</dbReference>
<evidence type="ECO:0000259" key="8">
    <source>
        <dbReference type="Pfam" id="PF00501"/>
    </source>
</evidence>
<feature type="domain" description="AMP-dependent synthetase/ligase" evidence="8">
    <location>
        <begin position="22"/>
        <end position="399"/>
    </location>
</feature>
<feature type="domain" description="AMP-binding enzyme C-terminal" evidence="9">
    <location>
        <begin position="450"/>
        <end position="524"/>
    </location>
</feature>
<evidence type="ECO:0000256" key="7">
    <source>
        <dbReference type="ARBA" id="ARBA00042773"/>
    </source>
</evidence>
<dbReference type="InterPro" id="IPR025110">
    <property type="entry name" value="AMP-bd_C"/>
</dbReference>